<feature type="compositionally biased region" description="Polar residues" evidence="1">
    <location>
        <begin position="93"/>
        <end position="112"/>
    </location>
</feature>
<feature type="compositionally biased region" description="Polar residues" evidence="1">
    <location>
        <begin position="186"/>
        <end position="206"/>
    </location>
</feature>
<sequence>MERNHMNPNHIDTISIARLDSLLRTVFSEEEWTNMSAMTILHHRNVLVAYLTRPGFRETYTLSEFLRIERDHLMIYPPGETPSESSSASTATNYIVGNSTPTSSSSDEDVTNINGNVQEEEDEENEAMDLSMMHSDPDIEIDSSMLAHGAERQPPRVSRKRQRAEAMASYRVPRISRRSSYDIIPQASTNDQEAAGPSSETSTLTEPDQAGNEEEDLSAPATKRARQE</sequence>
<dbReference type="AlphaFoldDB" id="A0A834I4S9"/>
<evidence type="ECO:0000313" key="3">
    <source>
        <dbReference type="Proteomes" id="UP000625711"/>
    </source>
</evidence>
<evidence type="ECO:0000313" key="2">
    <source>
        <dbReference type="EMBL" id="KAF7274460.1"/>
    </source>
</evidence>
<accession>A0A834I4S9</accession>
<evidence type="ECO:0000256" key="1">
    <source>
        <dbReference type="SAM" id="MobiDB-lite"/>
    </source>
</evidence>
<protein>
    <submittedName>
        <fullName evidence="2">Uncharacterized protein</fullName>
    </submittedName>
</protein>
<gene>
    <name evidence="2" type="ORF">GWI33_012881</name>
</gene>
<reference evidence="2" key="1">
    <citation type="submission" date="2020-08" db="EMBL/GenBank/DDBJ databases">
        <title>Genome sequencing and assembly of the red palm weevil Rhynchophorus ferrugineus.</title>
        <authorList>
            <person name="Dias G.B."/>
            <person name="Bergman C.M."/>
            <person name="Manee M."/>
        </authorList>
    </citation>
    <scope>NUCLEOTIDE SEQUENCE</scope>
    <source>
        <strain evidence="2">AA-2017</strain>
        <tissue evidence="2">Whole larva</tissue>
    </source>
</reference>
<feature type="region of interest" description="Disordered" evidence="1">
    <location>
        <begin position="79"/>
        <end position="112"/>
    </location>
</feature>
<feature type="compositionally biased region" description="Low complexity" evidence="1">
    <location>
        <begin position="79"/>
        <end position="92"/>
    </location>
</feature>
<feature type="region of interest" description="Disordered" evidence="1">
    <location>
        <begin position="149"/>
        <end position="228"/>
    </location>
</feature>
<dbReference type="Proteomes" id="UP000625711">
    <property type="component" value="Unassembled WGS sequence"/>
</dbReference>
<dbReference type="EMBL" id="JAACXV010012751">
    <property type="protein sequence ID" value="KAF7274460.1"/>
    <property type="molecule type" value="Genomic_DNA"/>
</dbReference>
<name>A0A834I4S9_RHYFE</name>
<keyword evidence="3" id="KW-1185">Reference proteome</keyword>
<organism evidence="2 3">
    <name type="scientific">Rhynchophorus ferrugineus</name>
    <name type="common">Red palm weevil</name>
    <name type="synonym">Curculio ferrugineus</name>
    <dbReference type="NCBI Taxonomy" id="354439"/>
    <lineage>
        <taxon>Eukaryota</taxon>
        <taxon>Metazoa</taxon>
        <taxon>Ecdysozoa</taxon>
        <taxon>Arthropoda</taxon>
        <taxon>Hexapoda</taxon>
        <taxon>Insecta</taxon>
        <taxon>Pterygota</taxon>
        <taxon>Neoptera</taxon>
        <taxon>Endopterygota</taxon>
        <taxon>Coleoptera</taxon>
        <taxon>Polyphaga</taxon>
        <taxon>Cucujiformia</taxon>
        <taxon>Curculionidae</taxon>
        <taxon>Dryophthorinae</taxon>
        <taxon>Rhynchophorus</taxon>
    </lineage>
</organism>
<proteinExistence type="predicted"/>
<comment type="caution">
    <text evidence="2">The sequence shown here is derived from an EMBL/GenBank/DDBJ whole genome shotgun (WGS) entry which is preliminary data.</text>
</comment>